<dbReference type="AlphaFoldDB" id="K5Y804"/>
<gene>
    <name evidence="2" type="ORF">AGABI1DRAFT_110934</name>
</gene>
<feature type="compositionally biased region" description="Polar residues" evidence="1">
    <location>
        <begin position="26"/>
        <end position="49"/>
    </location>
</feature>
<dbReference type="RefSeq" id="XP_007325998.1">
    <property type="nucleotide sequence ID" value="XM_007325936.1"/>
</dbReference>
<name>K5Y804_AGABU</name>
<dbReference type="HOGENOM" id="CLU_2426508_0_0_1"/>
<dbReference type="EMBL" id="JH971385">
    <property type="protein sequence ID" value="EKM84415.1"/>
    <property type="molecule type" value="Genomic_DNA"/>
</dbReference>
<feature type="region of interest" description="Disordered" evidence="1">
    <location>
        <begin position="26"/>
        <end position="67"/>
    </location>
</feature>
<protein>
    <submittedName>
        <fullName evidence="2">Uncharacterized protein</fullName>
    </submittedName>
</protein>
<dbReference type="InParanoid" id="K5Y804"/>
<proteinExistence type="predicted"/>
<dbReference type="KEGG" id="abp:AGABI1DRAFT110934"/>
<keyword evidence="3" id="KW-1185">Reference proteome</keyword>
<evidence type="ECO:0000313" key="3">
    <source>
        <dbReference type="Proteomes" id="UP000008493"/>
    </source>
</evidence>
<reference evidence="3" key="1">
    <citation type="journal article" date="2012" name="Proc. Natl. Acad. Sci. U.S.A.">
        <title>Genome sequence of the button mushroom Agaricus bisporus reveals mechanisms governing adaptation to a humic-rich ecological niche.</title>
        <authorList>
            <person name="Morin E."/>
            <person name="Kohler A."/>
            <person name="Baker A.R."/>
            <person name="Foulongne-Oriol M."/>
            <person name="Lombard V."/>
            <person name="Nagy L.G."/>
            <person name="Ohm R.A."/>
            <person name="Patyshakuliyeva A."/>
            <person name="Brun A."/>
            <person name="Aerts A.L."/>
            <person name="Bailey A.M."/>
            <person name="Billette C."/>
            <person name="Coutinho P.M."/>
            <person name="Deakin G."/>
            <person name="Doddapaneni H."/>
            <person name="Floudas D."/>
            <person name="Grimwood J."/>
            <person name="Hilden K."/>
            <person name="Kuees U."/>
            <person name="LaButti K.M."/>
            <person name="Lapidus A."/>
            <person name="Lindquist E.A."/>
            <person name="Lucas S.M."/>
            <person name="Murat C."/>
            <person name="Riley R.W."/>
            <person name="Salamov A.A."/>
            <person name="Schmutz J."/>
            <person name="Subramanian V."/>
            <person name="Woesten H.A.B."/>
            <person name="Xu J."/>
            <person name="Eastwood D.C."/>
            <person name="Foster G.D."/>
            <person name="Sonnenberg A.S."/>
            <person name="Cullen D."/>
            <person name="de Vries R.P."/>
            <person name="Lundell T."/>
            <person name="Hibbett D.S."/>
            <person name="Henrissat B."/>
            <person name="Burton K.S."/>
            <person name="Kerrigan R.W."/>
            <person name="Challen M.P."/>
            <person name="Grigoriev I.V."/>
            <person name="Martin F."/>
        </authorList>
    </citation>
    <scope>NUCLEOTIDE SEQUENCE [LARGE SCALE GENOMIC DNA]</scope>
    <source>
        <strain evidence="3">JB137-S8 / ATCC MYA-4627 / FGSC 10392</strain>
    </source>
</reference>
<accession>K5Y804</accession>
<dbReference type="GeneID" id="18823110"/>
<evidence type="ECO:0000313" key="2">
    <source>
        <dbReference type="EMBL" id="EKM84415.1"/>
    </source>
</evidence>
<sequence length="91" mass="10416">MPPPAYSLEAERPYQTEDLRQEVTSVINPPSGTGANSQENRYAASSNEAVRQENHSSVPDKIQPKKKRRVWNFAERIMRRPRKNNGPVLEL</sequence>
<dbReference type="Proteomes" id="UP000008493">
    <property type="component" value="Unassembled WGS sequence"/>
</dbReference>
<evidence type="ECO:0000256" key="1">
    <source>
        <dbReference type="SAM" id="MobiDB-lite"/>
    </source>
</evidence>
<organism evidence="2 3">
    <name type="scientific">Agaricus bisporus var. burnettii (strain JB137-S8 / ATCC MYA-4627 / FGSC 10392)</name>
    <name type="common">White button mushroom</name>
    <dbReference type="NCBI Taxonomy" id="597362"/>
    <lineage>
        <taxon>Eukaryota</taxon>
        <taxon>Fungi</taxon>
        <taxon>Dikarya</taxon>
        <taxon>Basidiomycota</taxon>
        <taxon>Agaricomycotina</taxon>
        <taxon>Agaricomycetes</taxon>
        <taxon>Agaricomycetidae</taxon>
        <taxon>Agaricales</taxon>
        <taxon>Agaricineae</taxon>
        <taxon>Agaricaceae</taxon>
        <taxon>Agaricus</taxon>
    </lineage>
</organism>